<dbReference type="Pfam" id="PF01208">
    <property type="entry name" value="URO-D"/>
    <property type="match status" value="1"/>
</dbReference>
<reference evidence="2 3" key="1">
    <citation type="submission" date="2020-08" db="EMBL/GenBank/DDBJ databases">
        <title>Genome public.</title>
        <authorList>
            <person name="Liu C."/>
            <person name="Sun Q."/>
        </authorList>
    </citation>
    <scope>NUCLEOTIDE SEQUENCE [LARGE SCALE GENOMIC DNA]</scope>
    <source>
        <strain evidence="2 3">NSJ-35</strain>
    </source>
</reference>
<dbReference type="EMBL" id="JACOON010000004">
    <property type="protein sequence ID" value="MBC5648453.1"/>
    <property type="molecule type" value="Genomic_DNA"/>
</dbReference>
<organism evidence="2 3">
    <name type="scientific">Christensenella tenuis</name>
    <dbReference type="NCBI Taxonomy" id="2763033"/>
    <lineage>
        <taxon>Bacteria</taxon>
        <taxon>Bacillati</taxon>
        <taxon>Bacillota</taxon>
        <taxon>Clostridia</taxon>
        <taxon>Christensenellales</taxon>
        <taxon>Christensenellaceae</taxon>
        <taxon>Christensenella</taxon>
    </lineage>
</organism>
<comment type="caution">
    <text evidence="2">The sequence shown here is derived from an EMBL/GenBank/DDBJ whole genome shotgun (WGS) entry which is preliminary data.</text>
</comment>
<accession>A0ABR7EFB2</accession>
<protein>
    <recommendedName>
        <fullName evidence="1">Uroporphyrinogen decarboxylase (URO-D) domain-containing protein</fullName>
    </recommendedName>
</protein>
<evidence type="ECO:0000313" key="2">
    <source>
        <dbReference type="EMBL" id="MBC5648453.1"/>
    </source>
</evidence>
<dbReference type="PANTHER" id="PTHR47099:SF1">
    <property type="entry name" value="METHYLCOBAMIDE:COM METHYLTRANSFERASE MTBA"/>
    <property type="match status" value="1"/>
</dbReference>
<evidence type="ECO:0000259" key="1">
    <source>
        <dbReference type="Pfam" id="PF01208"/>
    </source>
</evidence>
<dbReference type="SUPFAM" id="SSF51726">
    <property type="entry name" value="UROD/MetE-like"/>
    <property type="match status" value="1"/>
</dbReference>
<dbReference type="InterPro" id="IPR052024">
    <property type="entry name" value="Methanogen_methyltrans"/>
</dbReference>
<proteinExistence type="predicted"/>
<dbReference type="PANTHER" id="PTHR47099">
    <property type="entry name" value="METHYLCOBAMIDE:COM METHYLTRANSFERASE MTBA"/>
    <property type="match status" value="1"/>
</dbReference>
<dbReference type="InterPro" id="IPR000257">
    <property type="entry name" value="Uroporphyrinogen_deCOase"/>
</dbReference>
<dbReference type="Proteomes" id="UP000606889">
    <property type="component" value="Unassembled WGS sequence"/>
</dbReference>
<keyword evidence="3" id="KW-1185">Reference proteome</keyword>
<dbReference type="InterPro" id="IPR038071">
    <property type="entry name" value="UROD/MetE-like_sf"/>
</dbReference>
<evidence type="ECO:0000313" key="3">
    <source>
        <dbReference type="Proteomes" id="UP000606889"/>
    </source>
</evidence>
<sequence length="381" mass="43016">MAMTHRERVERALSFREGDRPPIALFGTANRITNPLYFELLKLLDLTGTGIKDRPGKTAEYTDHRIADLFGVDFRHVIARYPEKKEKNLRQEAVDAEFFDEWGCGYKLVGPYPTMVYHPLAEASRDAIDSYPFPNPAAPERILGLAEEARHWYEDTDYYVTAMSPISGLAMDFCFYLRGQEQFLCDMYLDETFAHHLLDKVSDVIAELYAFYIAPIAPYIGWVEFESDYGLQDSLLLPVEKYREFIKEPNEKVFRAVKRVAPDVKLFLHSCGAVRELIPEFIAGGIDILQSLQPRAAGMDSLSLKKEFGSELVFHGGLDLQGGMNGTREEAIDEALRRLDAFSPGGGYIFGPSNHLQPDTPAENLVAVYETAQRYTTGGRG</sequence>
<dbReference type="RefSeq" id="WP_186857956.1">
    <property type="nucleotide sequence ID" value="NZ_JACOON010000004.1"/>
</dbReference>
<dbReference type="Gene3D" id="3.20.20.210">
    <property type="match status" value="1"/>
</dbReference>
<name>A0ABR7EFB2_9FIRM</name>
<feature type="domain" description="Uroporphyrinogen decarboxylase (URO-D)" evidence="1">
    <location>
        <begin position="174"/>
        <end position="375"/>
    </location>
</feature>
<gene>
    <name evidence="2" type="ORF">H8S18_08900</name>
</gene>